<protein>
    <submittedName>
        <fullName evidence="1">Uncharacterized protein</fullName>
    </submittedName>
</protein>
<organism evidence="1">
    <name type="scientific">marine sediment metagenome</name>
    <dbReference type="NCBI Taxonomy" id="412755"/>
    <lineage>
        <taxon>unclassified sequences</taxon>
        <taxon>metagenomes</taxon>
        <taxon>ecological metagenomes</taxon>
    </lineage>
</organism>
<proteinExistence type="predicted"/>
<evidence type="ECO:0000313" key="1">
    <source>
        <dbReference type="EMBL" id="KKK57447.1"/>
    </source>
</evidence>
<dbReference type="EMBL" id="LAZR01064474">
    <property type="protein sequence ID" value="KKK57447.1"/>
    <property type="molecule type" value="Genomic_DNA"/>
</dbReference>
<reference evidence="1" key="1">
    <citation type="journal article" date="2015" name="Nature">
        <title>Complex archaea that bridge the gap between prokaryotes and eukaryotes.</title>
        <authorList>
            <person name="Spang A."/>
            <person name="Saw J.H."/>
            <person name="Jorgensen S.L."/>
            <person name="Zaremba-Niedzwiedzka K."/>
            <person name="Martijn J."/>
            <person name="Lind A.E."/>
            <person name="van Eijk R."/>
            <person name="Schleper C."/>
            <person name="Guy L."/>
            <person name="Ettema T.J."/>
        </authorList>
    </citation>
    <scope>NUCLEOTIDE SEQUENCE</scope>
</reference>
<name>A0A0F8WKS8_9ZZZZ</name>
<dbReference type="AlphaFoldDB" id="A0A0F8WKS8"/>
<accession>A0A0F8WKS8</accession>
<comment type="caution">
    <text evidence="1">The sequence shown here is derived from an EMBL/GenBank/DDBJ whole genome shotgun (WGS) entry which is preliminary data.</text>
</comment>
<sequence length="162" mass="18366">MRTLVKEMHTSAAAIGKGGWDQMSFQEWGRLGTPVREQYKWLNKFAQDIADRVDDISLGTIRARARMYGRAAGYVAELMQAPKEILSQLPWLPKDGSTECLTNCRCAWLLTVIKKTKAIQTVRAIWRMLEAEHCRDCPERNGHIEVFDVDADIQVPSIIGGF</sequence>
<gene>
    <name evidence="1" type="ORF">LCGC14_3054370</name>
</gene>